<keyword evidence="2" id="KW-1185">Reference proteome</keyword>
<evidence type="ECO:0000313" key="2">
    <source>
        <dbReference type="Proteomes" id="UP000032544"/>
    </source>
</evidence>
<dbReference type="STRING" id="1544798.LH29_00535"/>
<dbReference type="Proteomes" id="UP000032544">
    <property type="component" value="Unassembled WGS sequence"/>
</dbReference>
<dbReference type="RefSeq" id="WP_045025621.1">
    <property type="nucleotide sequence ID" value="NZ_JRHC01000001.1"/>
</dbReference>
<name>A0A0D8JC07_9BACT</name>
<accession>A0A0D8JC07</accession>
<dbReference type="AlphaFoldDB" id="A0A0D8JC07"/>
<evidence type="ECO:0000313" key="1">
    <source>
        <dbReference type="EMBL" id="KJF44061.1"/>
    </source>
</evidence>
<sequence>MAATSKNTAKKILITPEIFTRKVNELIGKSLKSVLFQYQISFKIEKDPEMKKKRLAAWVQTQKDIGQVEAVLSIAAKHDIDKVFVKTAEGKIFDCSLVKPRELGEDSVSNLLVELSKTMK</sequence>
<gene>
    <name evidence="1" type="ORF">LH29_00535</name>
</gene>
<organism evidence="1 2">
    <name type="scientific">Draconibacterium sediminis</name>
    <dbReference type="NCBI Taxonomy" id="1544798"/>
    <lineage>
        <taxon>Bacteria</taxon>
        <taxon>Pseudomonadati</taxon>
        <taxon>Bacteroidota</taxon>
        <taxon>Bacteroidia</taxon>
        <taxon>Marinilabiliales</taxon>
        <taxon>Prolixibacteraceae</taxon>
        <taxon>Draconibacterium</taxon>
    </lineage>
</organism>
<proteinExistence type="predicted"/>
<dbReference type="EMBL" id="JRHC01000001">
    <property type="protein sequence ID" value="KJF44061.1"/>
    <property type="molecule type" value="Genomic_DNA"/>
</dbReference>
<reference evidence="1 2" key="1">
    <citation type="submission" date="2014-09" db="EMBL/GenBank/DDBJ databases">
        <title>Draft Genome Sequence of Draconibacterium sp. JN14CK-3.</title>
        <authorList>
            <person name="Dong C."/>
            <person name="Lai Q."/>
            <person name="Shao Z."/>
        </authorList>
    </citation>
    <scope>NUCLEOTIDE SEQUENCE [LARGE SCALE GENOMIC DNA]</scope>
    <source>
        <strain evidence="1 2">JN14CK-3</strain>
    </source>
</reference>
<protein>
    <submittedName>
        <fullName evidence="1">Uncharacterized protein</fullName>
    </submittedName>
</protein>
<comment type="caution">
    <text evidence="1">The sequence shown here is derived from an EMBL/GenBank/DDBJ whole genome shotgun (WGS) entry which is preliminary data.</text>
</comment>